<organism evidence="1 2">
    <name type="scientific">Micavibrio aeruginosavorus</name>
    <dbReference type="NCBI Taxonomy" id="349221"/>
    <lineage>
        <taxon>Bacteria</taxon>
        <taxon>Pseudomonadati</taxon>
        <taxon>Bdellovibrionota</taxon>
        <taxon>Bdellovibrionia</taxon>
        <taxon>Bdellovibrionales</taxon>
        <taxon>Pseudobdellovibrionaceae</taxon>
        <taxon>Micavibrio</taxon>
    </lineage>
</organism>
<dbReference type="AlphaFoldDB" id="A0A7T5UI08"/>
<accession>A0A7T5UI08</accession>
<dbReference type="Proteomes" id="UP000595362">
    <property type="component" value="Chromosome"/>
</dbReference>
<gene>
    <name evidence="1" type="ORF">HYS17_04240</name>
</gene>
<protein>
    <submittedName>
        <fullName evidence="1">Uncharacterized protein</fullName>
    </submittedName>
</protein>
<evidence type="ECO:0000313" key="1">
    <source>
        <dbReference type="EMBL" id="QQG36985.1"/>
    </source>
</evidence>
<name>A0A7T5UI08_9BACT</name>
<reference evidence="1 2" key="1">
    <citation type="submission" date="2020-07" db="EMBL/GenBank/DDBJ databases">
        <title>Huge and variable diversity of episymbiotic CPR bacteria and DPANN archaea in groundwater ecosystems.</title>
        <authorList>
            <person name="He C.Y."/>
            <person name="Keren R."/>
            <person name="Whittaker M."/>
            <person name="Farag I.F."/>
            <person name="Doudna J."/>
            <person name="Cate J.H.D."/>
            <person name="Banfield J.F."/>
        </authorList>
    </citation>
    <scope>NUCLEOTIDE SEQUENCE [LARGE SCALE GENOMIC DNA]</scope>
    <source>
        <strain evidence="1">NC_groundwater_70_Ag_B-0.1um_54_66</strain>
    </source>
</reference>
<evidence type="ECO:0000313" key="2">
    <source>
        <dbReference type="Proteomes" id="UP000595362"/>
    </source>
</evidence>
<proteinExistence type="predicted"/>
<sequence>MTDLVSVPLSRRKAASSFDFCGMLLLRKKISFKNPAIRAVFFRIWPMETQMFQLRAPNRYTEKNKSL</sequence>
<dbReference type="EMBL" id="CP066681">
    <property type="protein sequence ID" value="QQG36985.1"/>
    <property type="molecule type" value="Genomic_DNA"/>
</dbReference>